<reference evidence="2" key="1">
    <citation type="submission" date="2020-11" db="EMBL/GenBank/DDBJ databases">
        <authorList>
            <person name="Tran Van P."/>
        </authorList>
    </citation>
    <scope>NUCLEOTIDE SEQUENCE</scope>
</reference>
<proteinExistence type="inferred from homology"/>
<gene>
    <name evidence="2" type="ORF">DSTB1V02_LOCUS4287</name>
</gene>
<name>A0A7R8XDP9_9CRUS</name>
<dbReference type="Proteomes" id="UP000677054">
    <property type="component" value="Unassembled WGS sequence"/>
</dbReference>
<dbReference type="EMBL" id="LR900143">
    <property type="protein sequence ID" value="CAD7244390.1"/>
    <property type="molecule type" value="Genomic_DNA"/>
</dbReference>
<keyword evidence="3" id="KW-1185">Reference proteome</keyword>
<evidence type="ECO:0000313" key="2">
    <source>
        <dbReference type="EMBL" id="CAD7244390.1"/>
    </source>
</evidence>
<comment type="similarity">
    <text evidence="1">Belongs to the UPF0598 family.</text>
</comment>
<protein>
    <submittedName>
        <fullName evidence="2">Uncharacterized protein</fullName>
    </submittedName>
</protein>
<dbReference type="PANTHER" id="PTHR31449">
    <property type="entry name" value="UPF0598 PROTEIN C8ORF82"/>
    <property type="match status" value="1"/>
</dbReference>
<dbReference type="EMBL" id="CAJPEV010000626">
    <property type="protein sequence ID" value="CAG0887044.1"/>
    <property type="molecule type" value="Genomic_DNA"/>
</dbReference>
<dbReference type="InterPro" id="IPR028108">
    <property type="entry name" value="DUF4505"/>
</dbReference>
<dbReference type="AlphaFoldDB" id="A0A7R8XDP9"/>
<organism evidence="2">
    <name type="scientific">Darwinula stevensoni</name>
    <dbReference type="NCBI Taxonomy" id="69355"/>
    <lineage>
        <taxon>Eukaryota</taxon>
        <taxon>Metazoa</taxon>
        <taxon>Ecdysozoa</taxon>
        <taxon>Arthropoda</taxon>
        <taxon>Crustacea</taxon>
        <taxon>Oligostraca</taxon>
        <taxon>Ostracoda</taxon>
        <taxon>Podocopa</taxon>
        <taxon>Podocopida</taxon>
        <taxon>Darwinulocopina</taxon>
        <taxon>Darwinuloidea</taxon>
        <taxon>Darwinulidae</taxon>
        <taxon>Darwinula</taxon>
    </lineage>
</organism>
<evidence type="ECO:0000256" key="1">
    <source>
        <dbReference type="ARBA" id="ARBA00006322"/>
    </source>
</evidence>
<dbReference type="OrthoDB" id="10260024at2759"/>
<evidence type="ECO:0000313" key="3">
    <source>
        <dbReference type="Proteomes" id="UP000677054"/>
    </source>
</evidence>
<dbReference type="Pfam" id="PF14956">
    <property type="entry name" value="DUF4505"/>
    <property type="match status" value="1"/>
</dbReference>
<dbReference type="PANTHER" id="PTHR31449:SF3">
    <property type="entry name" value="UPF0598 PROTEIN C8ORF82"/>
    <property type="match status" value="1"/>
</dbReference>
<accession>A0A7R8XDP9</accession>
<sequence length="226" mass="26500">MPLFLKLLPRIGTHGIPRQVQGAWHSVIRHSSDVLYEQGQSPEPKIREYFYYIDHQGMLFLDDAKMKNFTSCLKEKKFLRFFFRQIHHNKTGRYMDSFPWLSPCGLERNFIRCDDTPIVYTHLIKRDSWYDFGYAHAGEYLVTPFEPDRVCMLPQTGRIYHPAAEKVGGVGLIRSGLAIEFSTHFKFENGDQNPPTHFTWDGKTYELKNDLVDILMQDPNRLEKHG</sequence>